<dbReference type="AlphaFoldDB" id="G4TX64"/>
<name>G4TX64_SERID</name>
<accession>G4TX64</accession>
<protein>
    <submittedName>
        <fullName evidence="2">Uncharacterized protein</fullName>
    </submittedName>
</protein>
<dbReference type="OrthoDB" id="3266451at2759"/>
<feature type="region of interest" description="Disordered" evidence="1">
    <location>
        <begin position="85"/>
        <end position="106"/>
    </location>
</feature>
<sequence>MFGPDATVKSPVVRPARPRSNSFSILEEHLSSGFGCVQLPPGSRRARDKLRHYETTTGVSTPFTDVRIRCRDLVIELKRRTGRTTSLTTGECRSPPTPKYSRQAVRGSSMPPLELGLFKNELEAASTAEEPAENWDDLYSLANADLALTWNCHSNRSYRQNLPPTSASQARLRNFSANKKEDLTFVQKRITDTMDLVHASETAIKNLERTIQHTHHVVSSMEYSLHSLESVRDDMRALDSAIMNIASNEEPQSFRTCHAVIAYIGVPSESKELKSIPDQTSQLLYRVHNLRRMKLEMEQELLDWRMELEYHTGYLKQLKDHRYSLILSPVRTTPSEIWVKIFGYCITDRDLEASHHSLPSPLLLGHRWWPKSILGNLERTKQAAPSNGLRYHFFGHFNPRWASQVQQFTSGGYYSAYSNLQRQDFAEVPSDVLEQFSAIKLHVGTVFNFSVYTPPTTAIKTLTVTGSSSGWGSELLTFLNRCSSAEELVLENIWLVRSTSISMPNLRRLRFRIDRFTPFDVSPFLHLPLRELDIRHDSSDTVILGPGAVPRLTHLQHLAVTPYEHPLLTHILAPNLKIITLYPANAPTVVTTSSPGLQSANDLNSTLAMSFIISLLPKVQKVEEIIFFEWTIQSTMDCAYVLEKILSVPSPLQHIRFDRCHLKGPTLISLLAKANRENINTEELLATTVPELDDTDSPLLSASPKVNSLAELTLSCCTGLTRGECDVLASTVGKLNVYV</sequence>
<dbReference type="InParanoid" id="G4TX64"/>
<organism evidence="2 3">
    <name type="scientific">Serendipita indica (strain DSM 11827)</name>
    <name type="common">Root endophyte fungus</name>
    <name type="synonym">Piriformospora indica</name>
    <dbReference type="NCBI Taxonomy" id="1109443"/>
    <lineage>
        <taxon>Eukaryota</taxon>
        <taxon>Fungi</taxon>
        <taxon>Dikarya</taxon>
        <taxon>Basidiomycota</taxon>
        <taxon>Agaricomycotina</taxon>
        <taxon>Agaricomycetes</taxon>
        <taxon>Sebacinales</taxon>
        <taxon>Serendipitaceae</taxon>
        <taxon>Serendipita</taxon>
    </lineage>
</organism>
<proteinExistence type="predicted"/>
<evidence type="ECO:0000313" key="3">
    <source>
        <dbReference type="Proteomes" id="UP000007148"/>
    </source>
</evidence>
<dbReference type="EMBL" id="CAFZ01000549">
    <property type="protein sequence ID" value="CCA75907.1"/>
    <property type="molecule type" value="Genomic_DNA"/>
</dbReference>
<dbReference type="Proteomes" id="UP000007148">
    <property type="component" value="Unassembled WGS sequence"/>
</dbReference>
<evidence type="ECO:0000313" key="2">
    <source>
        <dbReference type="EMBL" id="CCA75907.1"/>
    </source>
</evidence>
<evidence type="ECO:0000256" key="1">
    <source>
        <dbReference type="SAM" id="MobiDB-lite"/>
    </source>
</evidence>
<comment type="caution">
    <text evidence="2">The sequence shown here is derived from an EMBL/GenBank/DDBJ whole genome shotgun (WGS) entry which is preliminary data.</text>
</comment>
<gene>
    <name evidence="2" type="ORF">PIIN_09903</name>
</gene>
<keyword evidence="3" id="KW-1185">Reference proteome</keyword>
<dbReference type="SUPFAM" id="SSF52047">
    <property type="entry name" value="RNI-like"/>
    <property type="match status" value="1"/>
</dbReference>
<reference evidence="2 3" key="1">
    <citation type="journal article" date="2011" name="PLoS Pathog.">
        <title>Endophytic Life Strategies Decoded by Genome and Transcriptome Analyses of the Mutualistic Root Symbiont Piriformospora indica.</title>
        <authorList>
            <person name="Zuccaro A."/>
            <person name="Lahrmann U."/>
            <person name="Guldener U."/>
            <person name="Langen G."/>
            <person name="Pfiffi S."/>
            <person name="Biedenkopf D."/>
            <person name="Wong P."/>
            <person name="Samans B."/>
            <person name="Grimm C."/>
            <person name="Basiewicz M."/>
            <person name="Murat C."/>
            <person name="Martin F."/>
            <person name="Kogel K.H."/>
        </authorList>
    </citation>
    <scope>NUCLEOTIDE SEQUENCE [LARGE SCALE GENOMIC DNA]</scope>
    <source>
        <strain evidence="2 3">DSM 11827</strain>
    </source>
</reference>
<dbReference type="HOGENOM" id="CLU_022334_0_0_1"/>